<evidence type="ECO:0000313" key="3">
    <source>
        <dbReference type="EMBL" id="MFD1875496.1"/>
    </source>
</evidence>
<dbReference type="Proteomes" id="UP001597197">
    <property type="component" value="Unassembled WGS sequence"/>
</dbReference>
<dbReference type="RefSeq" id="WP_382318274.1">
    <property type="nucleotide sequence ID" value="NZ_JBHUFD010000019.1"/>
</dbReference>
<dbReference type="SUPFAM" id="SSF52172">
    <property type="entry name" value="CheY-like"/>
    <property type="match status" value="1"/>
</dbReference>
<dbReference type="InterPro" id="IPR011006">
    <property type="entry name" value="CheY-like_superfamily"/>
</dbReference>
<dbReference type="InterPro" id="IPR001789">
    <property type="entry name" value="Sig_transdc_resp-reg_receiver"/>
</dbReference>
<name>A0ABW4R1P9_9BACT</name>
<comment type="caution">
    <text evidence="3">The sequence shown here is derived from an EMBL/GenBank/DDBJ whole genome shotgun (WGS) entry which is preliminary data.</text>
</comment>
<dbReference type="InterPro" id="IPR052893">
    <property type="entry name" value="TCS_response_regulator"/>
</dbReference>
<dbReference type="PROSITE" id="PS50110">
    <property type="entry name" value="RESPONSE_REGULATORY"/>
    <property type="match status" value="1"/>
</dbReference>
<keyword evidence="1" id="KW-0597">Phosphoprotein</keyword>
<dbReference type="SMART" id="SM00448">
    <property type="entry name" value="REC"/>
    <property type="match status" value="1"/>
</dbReference>
<accession>A0ABW4R1P9</accession>
<protein>
    <submittedName>
        <fullName evidence="3">Response regulator</fullName>
    </submittedName>
</protein>
<keyword evidence="4" id="KW-1185">Reference proteome</keyword>
<dbReference type="Gene3D" id="3.40.50.2300">
    <property type="match status" value="1"/>
</dbReference>
<gene>
    <name evidence="3" type="ORF">ACFSDX_23885</name>
</gene>
<organism evidence="3 4">
    <name type="scientific">Hymenobacter bucti</name>
    <dbReference type="NCBI Taxonomy" id="1844114"/>
    <lineage>
        <taxon>Bacteria</taxon>
        <taxon>Pseudomonadati</taxon>
        <taxon>Bacteroidota</taxon>
        <taxon>Cytophagia</taxon>
        <taxon>Cytophagales</taxon>
        <taxon>Hymenobacteraceae</taxon>
        <taxon>Hymenobacter</taxon>
    </lineage>
</organism>
<feature type="modified residue" description="4-aspartylphosphate" evidence="1">
    <location>
        <position position="69"/>
    </location>
</feature>
<reference evidence="4" key="1">
    <citation type="journal article" date="2019" name="Int. J. Syst. Evol. Microbiol.">
        <title>The Global Catalogue of Microorganisms (GCM) 10K type strain sequencing project: providing services to taxonomists for standard genome sequencing and annotation.</title>
        <authorList>
            <consortium name="The Broad Institute Genomics Platform"/>
            <consortium name="The Broad Institute Genome Sequencing Center for Infectious Disease"/>
            <person name="Wu L."/>
            <person name="Ma J."/>
        </authorList>
    </citation>
    <scope>NUCLEOTIDE SEQUENCE [LARGE SCALE GENOMIC DNA]</scope>
    <source>
        <strain evidence="4">CGMCC 1.15795</strain>
    </source>
</reference>
<dbReference type="EMBL" id="JBHUFD010000019">
    <property type="protein sequence ID" value="MFD1875496.1"/>
    <property type="molecule type" value="Genomic_DNA"/>
</dbReference>
<dbReference type="PANTHER" id="PTHR44520:SF2">
    <property type="entry name" value="RESPONSE REGULATOR RCP1"/>
    <property type="match status" value="1"/>
</dbReference>
<dbReference type="PANTHER" id="PTHR44520">
    <property type="entry name" value="RESPONSE REGULATOR RCP1-RELATED"/>
    <property type="match status" value="1"/>
</dbReference>
<dbReference type="Pfam" id="PF00072">
    <property type="entry name" value="Response_reg"/>
    <property type="match status" value="1"/>
</dbReference>
<evidence type="ECO:0000259" key="2">
    <source>
        <dbReference type="PROSITE" id="PS50110"/>
    </source>
</evidence>
<evidence type="ECO:0000313" key="4">
    <source>
        <dbReference type="Proteomes" id="UP001597197"/>
    </source>
</evidence>
<sequence>MSRFAMATLPTILLVDDNSTNNFLNTKLLHYVDPNAQVLTALDGQEGLDLLRTRCQPPTPSCPSLIFLDLNMPVMNGFEFLEAYRHWPEAQRQGVVVVVLTTSSSPRDLTRLQTIPGVGVLAKPLTEAKVAQVLADYFPLSSAVSSL</sequence>
<evidence type="ECO:0000256" key="1">
    <source>
        <dbReference type="PROSITE-ProRule" id="PRU00169"/>
    </source>
</evidence>
<feature type="domain" description="Response regulatory" evidence="2">
    <location>
        <begin position="11"/>
        <end position="138"/>
    </location>
</feature>
<proteinExistence type="predicted"/>